<sequence>MFFITFFFGGFGVHHFIRRHYGLGVLYFFTFGVMGIGWLIDTIRAFVAMFKTSSEPQTGGHRCRQCGRRIEPNRDSSLCRHCEEQMEQDYLQISKHFTRVIDEVEKGQPHLEDYLRRFDILNKDVEQMWDLAQDIDVEPPFHQSDLRKAMDRKFAEAVSTRISMALEKSQITMDTLKLKQELMALTEELIDCKYHFPKYAELIAPMIEKTKETLNKI</sequence>
<dbReference type="EMBL" id="QRUP01000009">
    <property type="protein sequence ID" value="RGR74226.1"/>
    <property type="molecule type" value="Genomic_DNA"/>
</dbReference>
<gene>
    <name evidence="7" type="ORF">DWY25_08600</name>
</gene>
<protein>
    <submittedName>
        <fullName evidence="7">TM2 domain-containing protein</fullName>
    </submittedName>
</protein>
<organism evidence="7 8">
    <name type="scientific">Holdemania filiformis</name>
    <dbReference type="NCBI Taxonomy" id="61171"/>
    <lineage>
        <taxon>Bacteria</taxon>
        <taxon>Bacillati</taxon>
        <taxon>Bacillota</taxon>
        <taxon>Erysipelotrichia</taxon>
        <taxon>Erysipelotrichales</taxon>
        <taxon>Erysipelotrichaceae</taxon>
        <taxon>Holdemania</taxon>
    </lineage>
</organism>
<keyword evidence="8" id="KW-1185">Reference proteome</keyword>
<name>A0A412G1C0_9FIRM</name>
<evidence type="ECO:0000313" key="7">
    <source>
        <dbReference type="EMBL" id="RGR74226.1"/>
    </source>
</evidence>
<feature type="transmembrane region" description="Helical" evidence="5">
    <location>
        <begin position="20"/>
        <end position="40"/>
    </location>
</feature>
<dbReference type="GO" id="GO:0016020">
    <property type="term" value="C:membrane"/>
    <property type="evidence" value="ECO:0007669"/>
    <property type="project" value="UniProtKB-SubCell"/>
</dbReference>
<dbReference type="Proteomes" id="UP000284178">
    <property type="component" value="Unassembled WGS sequence"/>
</dbReference>
<proteinExistence type="predicted"/>
<feature type="domain" description="TM2" evidence="6">
    <location>
        <begin position="3"/>
        <end position="43"/>
    </location>
</feature>
<accession>A0A412G1C0</accession>
<keyword evidence="3 5" id="KW-1133">Transmembrane helix</keyword>
<evidence type="ECO:0000256" key="2">
    <source>
        <dbReference type="ARBA" id="ARBA00022692"/>
    </source>
</evidence>
<dbReference type="AlphaFoldDB" id="A0A412G1C0"/>
<evidence type="ECO:0000259" key="6">
    <source>
        <dbReference type="Pfam" id="PF05154"/>
    </source>
</evidence>
<dbReference type="Pfam" id="PF05154">
    <property type="entry name" value="TM2"/>
    <property type="match status" value="1"/>
</dbReference>
<evidence type="ECO:0000256" key="4">
    <source>
        <dbReference type="ARBA" id="ARBA00023136"/>
    </source>
</evidence>
<keyword evidence="2 5" id="KW-0812">Transmembrane</keyword>
<dbReference type="InterPro" id="IPR007829">
    <property type="entry name" value="TM2"/>
</dbReference>
<reference evidence="7 8" key="1">
    <citation type="submission" date="2018-08" db="EMBL/GenBank/DDBJ databases">
        <title>A genome reference for cultivated species of the human gut microbiota.</title>
        <authorList>
            <person name="Zou Y."/>
            <person name="Xue W."/>
            <person name="Luo G."/>
        </authorList>
    </citation>
    <scope>NUCLEOTIDE SEQUENCE [LARGE SCALE GENOMIC DNA]</scope>
    <source>
        <strain evidence="7 8">AF24-29</strain>
    </source>
</reference>
<evidence type="ECO:0000256" key="1">
    <source>
        <dbReference type="ARBA" id="ARBA00004141"/>
    </source>
</evidence>
<evidence type="ECO:0000313" key="8">
    <source>
        <dbReference type="Proteomes" id="UP000284178"/>
    </source>
</evidence>
<dbReference type="InterPro" id="IPR050932">
    <property type="entry name" value="TM2D1-3-like"/>
</dbReference>
<comment type="subcellular location">
    <subcellularLocation>
        <location evidence="1">Membrane</location>
        <topology evidence="1">Multi-pass membrane protein</topology>
    </subcellularLocation>
</comment>
<evidence type="ECO:0000256" key="3">
    <source>
        <dbReference type="ARBA" id="ARBA00022989"/>
    </source>
</evidence>
<dbReference type="PANTHER" id="PTHR21016">
    <property type="entry name" value="BETA-AMYLOID BINDING PROTEIN-RELATED"/>
    <property type="match status" value="1"/>
</dbReference>
<comment type="caution">
    <text evidence="7">The sequence shown here is derived from an EMBL/GenBank/DDBJ whole genome shotgun (WGS) entry which is preliminary data.</text>
</comment>
<dbReference type="PANTHER" id="PTHR21016:SF25">
    <property type="entry name" value="TM2 DOMAIN-CONTAINING PROTEIN DDB_G0277895-RELATED"/>
    <property type="match status" value="1"/>
</dbReference>
<keyword evidence="4 5" id="KW-0472">Membrane</keyword>
<evidence type="ECO:0000256" key="5">
    <source>
        <dbReference type="SAM" id="Phobius"/>
    </source>
</evidence>